<protein>
    <submittedName>
        <fullName evidence="2">Uncharacterized protein</fullName>
    </submittedName>
</protein>
<evidence type="ECO:0000313" key="3">
    <source>
        <dbReference type="Proteomes" id="UP000077069"/>
    </source>
</evidence>
<dbReference type="RefSeq" id="XP_018030440.1">
    <property type="nucleotide sequence ID" value="XM_018179540.1"/>
</dbReference>
<organism evidence="2 3">
    <name type="scientific">Paraphaeosphaeria sporulosa</name>
    <dbReference type="NCBI Taxonomy" id="1460663"/>
    <lineage>
        <taxon>Eukaryota</taxon>
        <taxon>Fungi</taxon>
        <taxon>Dikarya</taxon>
        <taxon>Ascomycota</taxon>
        <taxon>Pezizomycotina</taxon>
        <taxon>Dothideomycetes</taxon>
        <taxon>Pleosporomycetidae</taxon>
        <taxon>Pleosporales</taxon>
        <taxon>Massarineae</taxon>
        <taxon>Didymosphaeriaceae</taxon>
        <taxon>Paraphaeosphaeria</taxon>
    </lineage>
</organism>
<dbReference type="InParanoid" id="A0A177BXN3"/>
<dbReference type="Proteomes" id="UP000077069">
    <property type="component" value="Unassembled WGS sequence"/>
</dbReference>
<keyword evidence="3" id="KW-1185">Reference proteome</keyword>
<sequence>MERIHRGSSCRTESLWPCRRFRCDRFSHICHTEWSSALGFDVGHDPRVGRTDDSGPSNDSDFDRTSTLDAFDSAYTSDLDAAYYVALFPVAYLGCIGWAVLENCLYPDCSFADPGYVHLGLVLGPVLVSPWLSTLSIGSS</sequence>
<dbReference type="EMBL" id="KV441560">
    <property type="protein sequence ID" value="OAG00075.1"/>
    <property type="molecule type" value="Genomic_DNA"/>
</dbReference>
<evidence type="ECO:0000313" key="2">
    <source>
        <dbReference type="EMBL" id="OAG00075.1"/>
    </source>
</evidence>
<name>A0A177BXN3_9PLEO</name>
<keyword evidence="1" id="KW-0812">Transmembrane</keyword>
<keyword evidence="1" id="KW-1133">Transmembrane helix</keyword>
<dbReference type="AlphaFoldDB" id="A0A177BXN3"/>
<feature type="transmembrane region" description="Helical" evidence="1">
    <location>
        <begin position="81"/>
        <end position="101"/>
    </location>
</feature>
<dbReference type="GeneID" id="28763026"/>
<feature type="transmembrane region" description="Helical" evidence="1">
    <location>
        <begin position="116"/>
        <end position="137"/>
    </location>
</feature>
<evidence type="ECO:0000256" key="1">
    <source>
        <dbReference type="SAM" id="Phobius"/>
    </source>
</evidence>
<gene>
    <name evidence="2" type="ORF">CC84DRAFT_1168955</name>
</gene>
<proteinExistence type="predicted"/>
<reference evidence="2 3" key="1">
    <citation type="submission" date="2016-05" db="EMBL/GenBank/DDBJ databases">
        <title>Comparative analysis of secretome profiles of manganese(II)-oxidizing ascomycete fungi.</title>
        <authorList>
            <consortium name="DOE Joint Genome Institute"/>
            <person name="Zeiner C.A."/>
            <person name="Purvine S.O."/>
            <person name="Zink E.M."/>
            <person name="Wu S."/>
            <person name="Pasa-Tolic L."/>
            <person name="Chaput D.L."/>
            <person name="Haridas S."/>
            <person name="Grigoriev I.V."/>
            <person name="Santelli C.M."/>
            <person name="Hansel C.M."/>
        </authorList>
    </citation>
    <scope>NUCLEOTIDE SEQUENCE [LARGE SCALE GENOMIC DNA]</scope>
    <source>
        <strain evidence="2 3">AP3s5-JAC2a</strain>
    </source>
</reference>
<accession>A0A177BXN3</accession>
<keyword evidence="1" id="KW-0472">Membrane</keyword>